<evidence type="ECO:0000313" key="2">
    <source>
        <dbReference type="Proteomes" id="UP001162501"/>
    </source>
</evidence>
<reference evidence="1" key="2">
    <citation type="submission" date="2025-03" db="EMBL/GenBank/DDBJ databases">
        <authorList>
            <consortium name="ELIXIR-Norway"/>
            <consortium name="Elixir Norway"/>
        </authorList>
    </citation>
    <scope>NUCLEOTIDE SEQUENCE</scope>
</reference>
<gene>
    <name evidence="1" type="ORF">MRATA1EN22A_LOCUS17639</name>
</gene>
<reference evidence="1" key="1">
    <citation type="submission" date="2023-05" db="EMBL/GenBank/DDBJ databases">
        <authorList>
            <consortium name="ELIXIR-Norway"/>
        </authorList>
    </citation>
    <scope>NUCLEOTIDE SEQUENCE</scope>
</reference>
<sequence length="112" mass="11324">METAPPLLMHFLSEHTSPPPFPVPGAWGGGRACLTAGAPPATPGTSERRSHSCSQKLWVASAPAAPNGFKAKTLQLGGAQKCGGGKGGCLPAQVEAGKLQPLTRCSKSPLPA</sequence>
<accession>A0AC59ZET8</accession>
<dbReference type="EMBL" id="OX596112">
    <property type="protein sequence ID" value="CAN0399445.1"/>
    <property type="molecule type" value="Genomic_DNA"/>
</dbReference>
<dbReference type="Proteomes" id="UP001162501">
    <property type="component" value="Chromosome 28"/>
</dbReference>
<evidence type="ECO:0000313" key="1">
    <source>
        <dbReference type="EMBL" id="CAN0399445.1"/>
    </source>
</evidence>
<protein>
    <submittedName>
        <fullName evidence="1">Uncharacterized protein</fullName>
    </submittedName>
</protein>
<proteinExistence type="predicted"/>
<name>A0AC59ZET8_RANTA</name>
<organism evidence="1 2">
    <name type="scientific">Rangifer tarandus platyrhynchus</name>
    <name type="common">Svalbard reindeer</name>
    <dbReference type="NCBI Taxonomy" id="3082113"/>
    <lineage>
        <taxon>Eukaryota</taxon>
        <taxon>Metazoa</taxon>
        <taxon>Chordata</taxon>
        <taxon>Craniata</taxon>
        <taxon>Vertebrata</taxon>
        <taxon>Euteleostomi</taxon>
        <taxon>Mammalia</taxon>
        <taxon>Eutheria</taxon>
        <taxon>Laurasiatheria</taxon>
        <taxon>Artiodactyla</taxon>
        <taxon>Ruminantia</taxon>
        <taxon>Pecora</taxon>
        <taxon>Cervidae</taxon>
        <taxon>Odocoileinae</taxon>
        <taxon>Rangifer</taxon>
    </lineage>
</organism>